<evidence type="ECO:0000313" key="8">
    <source>
        <dbReference type="EMBL" id="PKI71612.1"/>
    </source>
</evidence>
<dbReference type="PANTHER" id="PTHR11945:SF629">
    <property type="entry name" value="OS02G0164450 PROTEIN"/>
    <property type="match status" value="1"/>
</dbReference>
<reference evidence="8 10" key="3">
    <citation type="submission" date="2017-11" db="EMBL/GenBank/DDBJ databases">
        <title>De-novo sequencing of pomegranate (Punica granatum L.) genome.</title>
        <authorList>
            <person name="Akparov Z."/>
            <person name="Amiraslanov A."/>
            <person name="Hajiyeva S."/>
            <person name="Abbasov M."/>
            <person name="Kaur K."/>
            <person name="Hamwieh A."/>
            <person name="Solovyev V."/>
            <person name="Salamov A."/>
            <person name="Braich B."/>
            <person name="Kosarev P."/>
            <person name="Mahmoud A."/>
            <person name="Hajiyev E."/>
            <person name="Babayeva S."/>
            <person name="Izzatullayeva V."/>
            <person name="Mammadov A."/>
            <person name="Mammadov A."/>
            <person name="Sharifova S."/>
            <person name="Ojaghi J."/>
            <person name="Eynullazada K."/>
            <person name="Bayramov B."/>
            <person name="Abdulazimova A."/>
            <person name="Shahmuradov I."/>
        </authorList>
    </citation>
    <scope>NUCLEOTIDE SEQUENCE [LARGE SCALE GENOMIC DNA]</scope>
    <source>
        <strain evidence="8">AG2017</strain>
        <strain evidence="10">cv. AG2017</strain>
        <tissue evidence="8">Leaf</tissue>
    </source>
</reference>
<dbReference type="InterPro" id="IPR036879">
    <property type="entry name" value="TF_MADSbox_sf"/>
</dbReference>
<organism evidence="7 9">
    <name type="scientific">Punica granatum</name>
    <name type="common">Pomegranate</name>
    <dbReference type="NCBI Taxonomy" id="22663"/>
    <lineage>
        <taxon>Eukaryota</taxon>
        <taxon>Viridiplantae</taxon>
        <taxon>Streptophyta</taxon>
        <taxon>Embryophyta</taxon>
        <taxon>Tracheophyta</taxon>
        <taxon>Spermatophyta</taxon>
        <taxon>Magnoliopsida</taxon>
        <taxon>eudicotyledons</taxon>
        <taxon>Gunneridae</taxon>
        <taxon>Pentapetalae</taxon>
        <taxon>rosids</taxon>
        <taxon>malvids</taxon>
        <taxon>Myrtales</taxon>
        <taxon>Lythraceae</taxon>
        <taxon>Punica</taxon>
    </lineage>
</organism>
<evidence type="ECO:0000313" key="10">
    <source>
        <dbReference type="Proteomes" id="UP000233551"/>
    </source>
</evidence>
<evidence type="ECO:0000256" key="3">
    <source>
        <dbReference type="ARBA" id="ARBA00023125"/>
    </source>
</evidence>
<reference evidence="7" key="2">
    <citation type="submission" date="2017-06" db="EMBL/GenBank/DDBJ databases">
        <title>The pomegranate genome and the genomics of punicalagin biosynthesis.</title>
        <authorList>
            <person name="Xu C."/>
        </authorList>
    </citation>
    <scope>NUCLEOTIDE SEQUENCE [LARGE SCALE GENOMIC DNA]</scope>
    <source>
        <tissue evidence="7">Fresh leaf</tissue>
    </source>
</reference>
<dbReference type="InterPro" id="IPR002100">
    <property type="entry name" value="TF_MADSbox"/>
</dbReference>
<dbReference type="STRING" id="22663.A0A218VXP6"/>
<dbReference type="GO" id="GO:0046983">
    <property type="term" value="F:protein dimerization activity"/>
    <property type="evidence" value="ECO:0007669"/>
    <property type="project" value="InterPro"/>
</dbReference>
<keyword evidence="5" id="KW-0539">Nucleus</keyword>
<dbReference type="AlphaFoldDB" id="A0A218VXP6"/>
<dbReference type="Gene3D" id="6.10.140.920">
    <property type="match status" value="1"/>
</dbReference>
<dbReference type="PANTHER" id="PTHR11945">
    <property type="entry name" value="MADS BOX PROTEIN"/>
    <property type="match status" value="1"/>
</dbReference>
<dbReference type="GO" id="GO:0000978">
    <property type="term" value="F:RNA polymerase II cis-regulatory region sequence-specific DNA binding"/>
    <property type="evidence" value="ECO:0007669"/>
    <property type="project" value="TreeGrafter"/>
</dbReference>
<dbReference type="GO" id="GO:0045944">
    <property type="term" value="P:positive regulation of transcription by RNA polymerase II"/>
    <property type="evidence" value="ECO:0007669"/>
    <property type="project" value="InterPro"/>
</dbReference>
<dbReference type="EMBL" id="MTKT01005739">
    <property type="protein sequence ID" value="OWM64771.1"/>
    <property type="molecule type" value="Genomic_DNA"/>
</dbReference>
<evidence type="ECO:0000259" key="6">
    <source>
        <dbReference type="PROSITE" id="PS50066"/>
    </source>
</evidence>
<evidence type="ECO:0000256" key="5">
    <source>
        <dbReference type="ARBA" id="ARBA00023242"/>
    </source>
</evidence>
<dbReference type="InterPro" id="IPR033896">
    <property type="entry name" value="MEF2-like_N"/>
</dbReference>
<dbReference type="SUPFAM" id="SSF55455">
    <property type="entry name" value="SRF-like"/>
    <property type="match status" value="1"/>
</dbReference>
<dbReference type="FunFam" id="3.40.1810.10:FF:000006">
    <property type="entry name" value="Agamous-like MADS-box protein AGL62"/>
    <property type="match status" value="1"/>
</dbReference>
<proteinExistence type="predicted"/>
<reference evidence="9" key="1">
    <citation type="journal article" date="2017" name="Plant J.">
        <title>The pomegranate (Punica granatum L.) genome and the genomics of punicalagin biosynthesis.</title>
        <authorList>
            <person name="Qin G."/>
            <person name="Xu C."/>
            <person name="Ming R."/>
            <person name="Tang H."/>
            <person name="Guyot R."/>
            <person name="Kramer E.M."/>
            <person name="Hu Y."/>
            <person name="Yi X."/>
            <person name="Qi Y."/>
            <person name="Xu X."/>
            <person name="Gao Z."/>
            <person name="Pan H."/>
            <person name="Jian J."/>
            <person name="Tian Y."/>
            <person name="Yue Z."/>
            <person name="Xu Y."/>
        </authorList>
    </citation>
    <scope>NUCLEOTIDE SEQUENCE [LARGE SCALE GENOMIC DNA]</scope>
    <source>
        <strain evidence="9">cv. Dabenzi</strain>
    </source>
</reference>
<accession>A0A218VXP6</accession>
<keyword evidence="4" id="KW-0804">Transcription</keyword>
<dbReference type="PRINTS" id="PR00404">
    <property type="entry name" value="MADSDOMAIN"/>
</dbReference>
<comment type="subcellular location">
    <subcellularLocation>
        <location evidence="1">Nucleus</location>
    </subcellularLocation>
</comment>
<evidence type="ECO:0000256" key="2">
    <source>
        <dbReference type="ARBA" id="ARBA00023015"/>
    </source>
</evidence>
<evidence type="ECO:0000313" key="9">
    <source>
        <dbReference type="Proteomes" id="UP000197138"/>
    </source>
</evidence>
<gene>
    <name evidence="7" type="ORF">CDL15_Pgr028488</name>
    <name evidence="8" type="ORF">CRG98_007935</name>
</gene>
<keyword evidence="10" id="KW-1185">Reference proteome</keyword>
<evidence type="ECO:0000313" key="7">
    <source>
        <dbReference type="EMBL" id="OWM64771.1"/>
    </source>
</evidence>
<evidence type="ECO:0000256" key="4">
    <source>
        <dbReference type="ARBA" id="ARBA00023163"/>
    </source>
</evidence>
<dbReference type="GO" id="GO:0005634">
    <property type="term" value="C:nucleus"/>
    <property type="evidence" value="ECO:0007669"/>
    <property type="project" value="UniProtKB-SubCell"/>
</dbReference>
<dbReference type="GO" id="GO:0000981">
    <property type="term" value="F:DNA-binding transcription factor activity, RNA polymerase II-specific"/>
    <property type="evidence" value="ECO:0007669"/>
    <property type="project" value="TreeGrafter"/>
</dbReference>
<dbReference type="SMART" id="SM00432">
    <property type="entry name" value="MADS"/>
    <property type="match status" value="1"/>
</dbReference>
<sequence length="224" mass="25441">MAKKPSLGRQKIAIAKIPKKNHLQVTFSKRRSGLFKKASELCTLCGVEITILVFSPASKAFSFGHPEVDSILDRFLACNNPALDSGVRQLFEVHRSANIRELNGILTQVMDQLEVEKRRGEELDNARKGKSQYWWESPIDEINNPNKLEQLRSSLEELKQNVMRQTNKLMMDPVSLMTPFLGPDCNGSNSSGDQFERKPNLDQVNHISANFLQYFSFPQENGLF</sequence>
<dbReference type="Pfam" id="PF00319">
    <property type="entry name" value="SRF-TF"/>
    <property type="match status" value="1"/>
</dbReference>
<protein>
    <recommendedName>
        <fullName evidence="6">MADS-box domain-containing protein</fullName>
    </recommendedName>
</protein>
<dbReference type="PROSITE" id="PS50066">
    <property type="entry name" value="MADS_BOX_2"/>
    <property type="match status" value="1"/>
</dbReference>
<dbReference type="GeneID" id="116205976"/>
<keyword evidence="2" id="KW-0805">Transcription regulation</keyword>
<dbReference type="Proteomes" id="UP000197138">
    <property type="component" value="Unassembled WGS sequence"/>
</dbReference>
<dbReference type="Proteomes" id="UP000233551">
    <property type="component" value="Unassembled WGS sequence"/>
</dbReference>
<comment type="caution">
    <text evidence="7">The sequence shown here is derived from an EMBL/GenBank/DDBJ whole genome shotgun (WGS) entry which is preliminary data.</text>
</comment>
<dbReference type="CDD" id="cd00265">
    <property type="entry name" value="MADS_MEF2_like"/>
    <property type="match status" value="1"/>
</dbReference>
<keyword evidence="3" id="KW-0238">DNA-binding</keyword>
<evidence type="ECO:0000256" key="1">
    <source>
        <dbReference type="ARBA" id="ARBA00004123"/>
    </source>
</evidence>
<dbReference type="EMBL" id="PGOL01000363">
    <property type="protein sequence ID" value="PKI71612.1"/>
    <property type="molecule type" value="Genomic_DNA"/>
</dbReference>
<dbReference type="Gene3D" id="3.40.1810.10">
    <property type="entry name" value="Transcription factor, MADS-box"/>
    <property type="match status" value="1"/>
</dbReference>
<feature type="domain" description="MADS-box" evidence="6">
    <location>
        <begin position="7"/>
        <end position="67"/>
    </location>
</feature>
<name>A0A218VXP6_PUNGR</name>
<dbReference type="OrthoDB" id="1898716at2759"/>